<sequence length="173" mass="18945">MVSRASRIKATLCGDACVAYCFVSPRGDGLKIGVPVTPVREDATYKHAWQVIANYFQRQYGITWDPSGKDICRLCFVSWDPEAYYTPTTARFPVPPPAPQPLPSTTIGTAHHVGISGRQRDRYAQQALQTAIRLRRSRAACQSPARPPARHIGGPAQTHAGDMARYLAPGLQA</sequence>
<name>A0A937W4R4_UNCTE</name>
<feature type="non-terminal residue" evidence="2">
    <location>
        <position position="173"/>
    </location>
</feature>
<feature type="domain" description="BT4734-like N-terminal" evidence="1">
    <location>
        <begin position="3"/>
        <end position="85"/>
    </location>
</feature>
<reference evidence="2" key="1">
    <citation type="submission" date="2019-03" db="EMBL/GenBank/DDBJ databases">
        <title>Lake Tanganyika Metagenome-Assembled Genomes (MAGs).</title>
        <authorList>
            <person name="Tran P."/>
        </authorList>
    </citation>
    <scope>NUCLEOTIDE SEQUENCE</scope>
    <source>
        <strain evidence="2">K_DeepCast_65m_m2_066</strain>
    </source>
</reference>
<evidence type="ECO:0000313" key="3">
    <source>
        <dbReference type="Proteomes" id="UP000712673"/>
    </source>
</evidence>
<dbReference type="EMBL" id="VGLS01001084">
    <property type="protein sequence ID" value="MBM3226866.1"/>
    <property type="molecule type" value="Genomic_DNA"/>
</dbReference>
<dbReference type="InterPro" id="IPR014907">
    <property type="entry name" value="BT4734-like_N"/>
</dbReference>
<dbReference type="Proteomes" id="UP000712673">
    <property type="component" value="Unassembled WGS sequence"/>
</dbReference>
<gene>
    <name evidence="2" type="ORF">FJZ47_24130</name>
</gene>
<evidence type="ECO:0000259" key="1">
    <source>
        <dbReference type="Pfam" id="PF08800"/>
    </source>
</evidence>
<accession>A0A937W4R4</accession>
<dbReference type="AlphaFoldDB" id="A0A937W4R4"/>
<comment type="caution">
    <text evidence="2">The sequence shown here is derived from an EMBL/GenBank/DDBJ whole genome shotgun (WGS) entry which is preliminary data.</text>
</comment>
<evidence type="ECO:0000313" key="2">
    <source>
        <dbReference type="EMBL" id="MBM3226866.1"/>
    </source>
</evidence>
<protein>
    <recommendedName>
        <fullName evidence="1">BT4734-like N-terminal domain-containing protein</fullName>
    </recommendedName>
</protein>
<dbReference type="Pfam" id="PF08800">
    <property type="entry name" value="BT4734-like_N"/>
    <property type="match status" value="1"/>
</dbReference>
<proteinExistence type="predicted"/>
<organism evidence="2 3">
    <name type="scientific">Tectimicrobiota bacterium</name>
    <dbReference type="NCBI Taxonomy" id="2528274"/>
    <lineage>
        <taxon>Bacteria</taxon>
        <taxon>Pseudomonadati</taxon>
        <taxon>Nitrospinota/Tectimicrobiota group</taxon>
        <taxon>Candidatus Tectimicrobiota</taxon>
    </lineage>
</organism>